<evidence type="ECO:0000313" key="2">
    <source>
        <dbReference type="EMBL" id="ESS55053.1"/>
    </source>
</evidence>
<name>V5ASM0_TRYCR</name>
<dbReference type="EMBL" id="AYLP01001062">
    <property type="protein sequence ID" value="ESS55053.1"/>
    <property type="molecule type" value="Genomic_DNA"/>
</dbReference>
<evidence type="ECO:0000256" key="1">
    <source>
        <dbReference type="SAM" id="MobiDB-lite"/>
    </source>
</evidence>
<dbReference type="VEuPathDB" id="TriTrypDB:TCDM_13497"/>
<feature type="region of interest" description="Disordered" evidence="1">
    <location>
        <begin position="100"/>
        <end position="151"/>
    </location>
</feature>
<organism evidence="2 3">
    <name type="scientific">Trypanosoma cruzi Dm28c</name>
    <dbReference type="NCBI Taxonomy" id="1416333"/>
    <lineage>
        <taxon>Eukaryota</taxon>
        <taxon>Discoba</taxon>
        <taxon>Euglenozoa</taxon>
        <taxon>Kinetoplastea</taxon>
        <taxon>Metakinetoplastina</taxon>
        <taxon>Trypanosomatida</taxon>
        <taxon>Trypanosomatidae</taxon>
        <taxon>Trypanosoma</taxon>
        <taxon>Schizotrypanum</taxon>
    </lineage>
</organism>
<accession>V5ASM0</accession>
<feature type="compositionally biased region" description="Basic and acidic residues" evidence="1">
    <location>
        <begin position="108"/>
        <end position="120"/>
    </location>
</feature>
<gene>
    <name evidence="2" type="ORF">TCDM_13497</name>
</gene>
<proteinExistence type="predicted"/>
<evidence type="ECO:0000313" key="3">
    <source>
        <dbReference type="Proteomes" id="UP000017861"/>
    </source>
</evidence>
<reference evidence="2 3" key="1">
    <citation type="journal article" date="2014" name="Genome Announc.">
        <title>Trypanosoma cruzi Clone Dm28c Draft Genome Sequence.</title>
        <authorList>
            <person name="Grisard E.C."/>
            <person name="Teixeira S.M."/>
            <person name="de Almeida L.G."/>
            <person name="Stoco P.H."/>
            <person name="Gerber A.L."/>
            <person name="Talavera-Lopez C."/>
            <person name="Lima O.C."/>
            <person name="Andersson B."/>
            <person name="de Vasconcelos A.T."/>
        </authorList>
    </citation>
    <scope>NUCLEOTIDE SEQUENCE [LARGE SCALE GENOMIC DNA]</scope>
    <source>
        <strain evidence="2 3">Dm28c</strain>
    </source>
</reference>
<sequence>MPVRSASLLRAGGWMVPSGKLTPPQFIRAGVFMCRHIHREGNGGPFLFRCTAGSTVATCVHRIGHMAHSTQLTIPPMHAHIKATESIILILSLSTGSRTLLPRPQNKQARDSSGCRHSEHNSAQSHAVHHTHRKIDSGCAPSPPSSWPRKKTTAATRNCQHALQKVHSYPLQCASCVCGCVCLQQHKAKTWKRGSRVCGGTHKNVQRRRITETTRRPLKLMTALQPKQRQFTQYLLKTKNVPFVLCKPHHTK</sequence>
<dbReference type="AlphaFoldDB" id="V5ASM0"/>
<dbReference type="OrthoDB" id="10467259at2759"/>
<comment type="caution">
    <text evidence="2">The sequence shown here is derived from an EMBL/GenBank/DDBJ whole genome shotgun (WGS) entry which is preliminary data.</text>
</comment>
<protein>
    <submittedName>
        <fullName evidence="2">Uncharacterized protein</fullName>
    </submittedName>
</protein>
<dbReference type="Proteomes" id="UP000017861">
    <property type="component" value="Unassembled WGS sequence"/>
</dbReference>